<dbReference type="EMBL" id="LKAM01000001">
    <property type="protein sequence ID" value="KUM50845.1"/>
    <property type="molecule type" value="Genomic_DNA"/>
</dbReference>
<geneLocation type="mitochondrion" evidence="1"/>
<reference evidence="1" key="1">
    <citation type="journal article" date="2015" name="Genome Biol. Evol.">
        <title>Organellar Genomes of White Spruce (Picea glauca): Assembly and Annotation.</title>
        <authorList>
            <person name="Jackman S.D."/>
            <person name="Warren R.L."/>
            <person name="Gibb E.A."/>
            <person name="Vandervalk B.P."/>
            <person name="Mohamadi H."/>
            <person name="Chu J."/>
            <person name="Raymond A."/>
            <person name="Pleasance S."/>
            <person name="Coope R."/>
            <person name="Wildung M.R."/>
            <person name="Ritland C.E."/>
            <person name="Bousquet J."/>
            <person name="Jones S.J."/>
            <person name="Bohlmann J."/>
            <person name="Birol I."/>
        </authorList>
    </citation>
    <scope>NUCLEOTIDE SEQUENCE [LARGE SCALE GENOMIC DNA]</scope>
    <source>
        <tissue evidence="1">Flushing bud</tissue>
    </source>
</reference>
<keyword evidence="1" id="KW-0496">Mitochondrion</keyword>
<name>A0A101M4H8_PICGL</name>
<gene>
    <name evidence="1" type="ORF">ABT39_MTgene691</name>
</gene>
<protein>
    <submittedName>
        <fullName evidence="1">Uncharacterized protein</fullName>
    </submittedName>
</protein>
<proteinExistence type="predicted"/>
<organism evidence="1">
    <name type="scientific">Picea glauca</name>
    <name type="common">White spruce</name>
    <name type="synonym">Pinus glauca</name>
    <dbReference type="NCBI Taxonomy" id="3330"/>
    <lineage>
        <taxon>Eukaryota</taxon>
        <taxon>Viridiplantae</taxon>
        <taxon>Streptophyta</taxon>
        <taxon>Embryophyta</taxon>
        <taxon>Tracheophyta</taxon>
        <taxon>Spermatophyta</taxon>
        <taxon>Pinopsida</taxon>
        <taxon>Pinidae</taxon>
        <taxon>Conifers I</taxon>
        <taxon>Pinales</taxon>
        <taxon>Pinaceae</taxon>
        <taxon>Picea</taxon>
    </lineage>
</organism>
<comment type="caution">
    <text evidence="1">The sequence shown here is derived from an EMBL/GenBank/DDBJ whole genome shotgun (WGS) entry which is preliminary data.</text>
</comment>
<dbReference type="AlphaFoldDB" id="A0A101M4H8"/>
<accession>A0A101M4H8</accession>
<sequence>MVFGFISFAESLLRSERISLCDEQTTLYFIFRGFGLIDLTDKDEKRGESQ</sequence>
<evidence type="ECO:0000313" key="1">
    <source>
        <dbReference type="EMBL" id="KUM50845.1"/>
    </source>
</evidence>